<evidence type="ECO:0000313" key="3">
    <source>
        <dbReference type="EMBL" id="KAB0792108.1"/>
    </source>
</evidence>
<feature type="transmembrane region" description="Helical" evidence="1">
    <location>
        <begin position="612"/>
        <end position="636"/>
    </location>
</feature>
<sequence length="668" mass="74775">MLQYIPANKIIEVVQEGEYTFGVQEELEDPLIETCYYEADTGQKGVFDIQPPSRRSLDQRAEIFNIITTLGIKGLCQIQVMKVDDKGPNKWMLTPAYFDEEQNEIKMDTIEFSVRFYYKTGILRSVVTILDGSGFFNHLITPEGVELESCELKVNDMVIPLDLQGADTVKGADITKNIQALGHGLCGFKYTNGLYDEVNKLMWTLTAKSKKGRYYRNEFKTRVNIDSGLHHQTRYVVLGTAVTIRCGVPITQPFCALYNPQNQMIITEDCKYSISSFAFHHLGTWKCYSGSDDALETAEYTVTYQARDDLTVLPIVEETTNALRVGCRVIGGSGSLSKCTLTAPNRRPFNVRLGTATDRYLTLGTDFNKGVCVIEIQKPLLSFEHGYWSCNMIGPNRIKYGGTYLKVGRAKPPTYTKRSTVVTELNKTLTVHCEVPYTTDYCFIISPNGTKYTNEDDVRINLGQCSFTIQQTYPSDNGTWMCTYARKTGIPNENIIVEVVVSDILRAYPNIEVDAGNNAQLLCNTVGVPLAYCQFTAPNGTIYHVRKEDSTTDLRYYGKGLERGECGISLIKARTEDSGPWRCAVALIRDEKRTEIAANVMLTVVPPSEINVAGLGIGVAVALLVVTGGVGFLVYLRWRRRRHQVIELGEDIEMRSDTISNSSSESRH</sequence>
<dbReference type="Proteomes" id="UP000327044">
    <property type="component" value="Unassembled WGS sequence"/>
</dbReference>
<evidence type="ECO:0000259" key="2">
    <source>
        <dbReference type="SMART" id="SM00409"/>
    </source>
</evidence>
<dbReference type="AlphaFoldDB" id="A0A5N4A486"/>
<proteinExistence type="predicted"/>
<dbReference type="SMART" id="SM00409">
    <property type="entry name" value="IG"/>
    <property type="match status" value="3"/>
</dbReference>
<accession>A0A5N4A486</accession>
<dbReference type="Gene3D" id="2.60.40.10">
    <property type="entry name" value="Immunoglobulins"/>
    <property type="match status" value="1"/>
</dbReference>
<feature type="domain" description="Immunoglobulin" evidence="2">
    <location>
        <begin position="231"/>
        <end position="305"/>
    </location>
</feature>
<protein>
    <recommendedName>
        <fullName evidence="2">Immunoglobulin domain-containing protein</fullName>
    </recommendedName>
</protein>
<keyword evidence="1" id="KW-0812">Transmembrane</keyword>
<dbReference type="InParanoid" id="A0A5N4A486"/>
<dbReference type="InterPro" id="IPR003599">
    <property type="entry name" value="Ig_sub"/>
</dbReference>
<name>A0A5N4A486_PHOPY</name>
<comment type="caution">
    <text evidence="3">The sequence shown here is derived from an EMBL/GenBank/DDBJ whole genome shotgun (WGS) entry which is preliminary data.</text>
</comment>
<keyword evidence="4" id="KW-1185">Reference proteome</keyword>
<dbReference type="SUPFAM" id="SSF48726">
    <property type="entry name" value="Immunoglobulin"/>
    <property type="match status" value="2"/>
</dbReference>
<dbReference type="InterPro" id="IPR013783">
    <property type="entry name" value="Ig-like_fold"/>
</dbReference>
<feature type="domain" description="Immunoglobulin" evidence="2">
    <location>
        <begin position="508"/>
        <end position="605"/>
    </location>
</feature>
<organism evidence="3 4">
    <name type="scientific">Photinus pyralis</name>
    <name type="common">Common eastern firefly</name>
    <name type="synonym">Lampyris pyralis</name>
    <dbReference type="NCBI Taxonomy" id="7054"/>
    <lineage>
        <taxon>Eukaryota</taxon>
        <taxon>Metazoa</taxon>
        <taxon>Ecdysozoa</taxon>
        <taxon>Arthropoda</taxon>
        <taxon>Hexapoda</taxon>
        <taxon>Insecta</taxon>
        <taxon>Pterygota</taxon>
        <taxon>Neoptera</taxon>
        <taxon>Endopterygota</taxon>
        <taxon>Coleoptera</taxon>
        <taxon>Polyphaga</taxon>
        <taxon>Elateriformia</taxon>
        <taxon>Elateroidea</taxon>
        <taxon>Lampyridae</taxon>
        <taxon>Lampyrinae</taxon>
        <taxon>Photinus</taxon>
    </lineage>
</organism>
<keyword evidence="1" id="KW-1133">Transmembrane helix</keyword>
<evidence type="ECO:0000313" key="4">
    <source>
        <dbReference type="Proteomes" id="UP000327044"/>
    </source>
</evidence>
<keyword evidence="1" id="KW-0472">Membrane</keyword>
<gene>
    <name evidence="3" type="ORF">PPYR_14069</name>
</gene>
<dbReference type="EMBL" id="VVIM01000010">
    <property type="protein sequence ID" value="KAB0792108.1"/>
    <property type="molecule type" value="Genomic_DNA"/>
</dbReference>
<evidence type="ECO:0000256" key="1">
    <source>
        <dbReference type="SAM" id="Phobius"/>
    </source>
</evidence>
<feature type="domain" description="Immunoglobulin" evidence="2">
    <location>
        <begin position="418"/>
        <end position="500"/>
    </location>
</feature>
<reference evidence="3 4" key="1">
    <citation type="journal article" date="2018" name="Elife">
        <title>Firefly genomes illuminate parallel origins of bioluminescence in beetles.</title>
        <authorList>
            <person name="Fallon T.R."/>
            <person name="Lower S.E."/>
            <person name="Chang C.H."/>
            <person name="Bessho-Uehara M."/>
            <person name="Martin G.J."/>
            <person name="Bewick A.J."/>
            <person name="Behringer M."/>
            <person name="Debat H.J."/>
            <person name="Wong I."/>
            <person name="Day J.C."/>
            <person name="Suvorov A."/>
            <person name="Silva C.J."/>
            <person name="Stanger-Hall K.F."/>
            <person name="Hall D.W."/>
            <person name="Schmitz R.J."/>
            <person name="Nelson D.R."/>
            <person name="Lewis S.M."/>
            <person name="Shigenobu S."/>
            <person name="Bybee S.M."/>
            <person name="Larracuente A.M."/>
            <person name="Oba Y."/>
            <person name="Weng J.K."/>
        </authorList>
    </citation>
    <scope>NUCLEOTIDE SEQUENCE [LARGE SCALE GENOMIC DNA]</scope>
    <source>
        <strain evidence="3">1611_PpyrPB1</strain>
        <tissue evidence="3">Whole body</tissue>
    </source>
</reference>
<dbReference type="InterPro" id="IPR036179">
    <property type="entry name" value="Ig-like_dom_sf"/>
</dbReference>